<keyword evidence="3 5" id="KW-0732">Signal</keyword>
<dbReference type="PANTHER" id="PTHR46847">
    <property type="entry name" value="D-ALLOSE-BINDING PERIPLASMIC PROTEIN-RELATED"/>
    <property type="match status" value="1"/>
</dbReference>
<reference evidence="7" key="1">
    <citation type="journal article" date="2022" name="Cell">
        <title>Design, construction, and in vivo augmentation of a complex gut microbiome.</title>
        <authorList>
            <person name="Cheng A.G."/>
            <person name="Ho P.Y."/>
            <person name="Aranda-Diaz A."/>
            <person name="Jain S."/>
            <person name="Yu F.B."/>
            <person name="Meng X."/>
            <person name="Wang M."/>
            <person name="Iakiviak M."/>
            <person name="Nagashima K."/>
            <person name="Zhao A."/>
            <person name="Murugkar P."/>
            <person name="Patil A."/>
            <person name="Atabakhsh K."/>
            <person name="Weakley A."/>
            <person name="Yan J."/>
            <person name="Brumbaugh A.R."/>
            <person name="Higginbottom S."/>
            <person name="Dimas A."/>
            <person name="Shiver A.L."/>
            <person name="Deutschbauer A."/>
            <person name="Neff N."/>
            <person name="Sonnenburg J.L."/>
            <person name="Huang K.C."/>
            <person name="Fischbach M.A."/>
        </authorList>
    </citation>
    <scope>NUCLEOTIDE SEQUENCE</scope>
    <source>
        <strain evidence="7">DSM 19829</strain>
    </source>
</reference>
<evidence type="ECO:0000313" key="7">
    <source>
        <dbReference type="EMBL" id="UWP60122.1"/>
    </source>
</evidence>
<dbReference type="SUPFAM" id="SSF53822">
    <property type="entry name" value="Periplasmic binding protein-like I"/>
    <property type="match status" value="1"/>
</dbReference>
<evidence type="ECO:0000256" key="1">
    <source>
        <dbReference type="ARBA" id="ARBA00004196"/>
    </source>
</evidence>
<evidence type="ECO:0000256" key="5">
    <source>
        <dbReference type="SAM" id="SignalP"/>
    </source>
</evidence>
<sequence length="334" mass="35060">MKKMLALLMAMSLIGASLIGCGSGKGGEDAAATNSDTQAAENTDAQDEEGGSEEGGAYTFGFITLADSDVWCKSVCTAFQDYVAQTYPDCKVVTADGNSDANLQIQAVENFIAQQVDVIVLQPADADAAGPAVEAANAAGIPVICSAIKANSGEYTYVGPENLEAGKMHAEYVMENCEPGAKILYLQGTAGLNHSTDRYNGFIDTLDDAGFDYELLAAQDGDYLRTEGLRIMEDWIQKFPEFDAVVSSNDQMALGAIEALKGAGIEGTIVLGLDATDDARAEIKAGTMAGSLKQDAVAIGKASADCSFRVAGGEKIEDEYVPFVMITKDNVDTE</sequence>
<keyword evidence="8" id="KW-1185">Reference proteome</keyword>
<dbReference type="Proteomes" id="UP001060164">
    <property type="component" value="Chromosome"/>
</dbReference>
<dbReference type="PROSITE" id="PS51257">
    <property type="entry name" value="PROKAR_LIPOPROTEIN"/>
    <property type="match status" value="1"/>
</dbReference>
<comment type="similarity">
    <text evidence="2">Belongs to the bacterial solute-binding protein 2 family.</text>
</comment>
<name>A0ABY5VI94_9FIRM</name>
<dbReference type="InterPro" id="IPR028082">
    <property type="entry name" value="Peripla_BP_I"/>
</dbReference>
<feature type="signal peptide" evidence="5">
    <location>
        <begin position="1"/>
        <end position="19"/>
    </location>
</feature>
<dbReference type="Pfam" id="PF13407">
    <property type="entry name" value="Peripla_BP_4"/>
    <property type="match status" value="1"/>
</dbReference>
<dbReference type="RefSeq" id="WP_028530015.1">
    <property type="nucleotide sequence ID" value="NZ_CABLBR010000039.1"/>
</dbReference>
<evidence type="ECO:0000256" key="3">
    <source>
        <dbReference type="ARBA" id="ARBA00022729"/>
    </source>
</evidence>
<gene>
    <name evidence="7" type="ORF">NQ502_03425</name>
</gene>
<proteinExistence type="inferred from homology"/>
<evidence type="ECO:0000313" key="8">
    <source>
        <dbReference type="Proteomes" id="UP001060164"/>
    </source>
</evidence>
<feature type="domain" description="Periplasmic binding protein" evidence="6">
    <location>
        <begin position="60"/>
        <end position="315"/>
    </location>
</feature>
<dbReference type="InterPro" id="IPR025997">
    <property type="entry name" value="SBP_2_dom"/>
</dbReference>
<dbReference type="Gene3D" id="3.40.50.2300">
    <property type="match status" value="2"/>
</dbReference>
<evidence type="ECO:0000256" key="2">
    <source>
        <dbReference type="ARBA" id="ARBA00007639"/>
    </source>
</evidence>
<feature type="compositionally biased region" description="Polar residues" evidence="4">
    <location>
        <begin position="32"/>
        <end position="43"/>
    </location>
</feature>
<organism evidence="7 8">
    <name type="scientific">Ruminococcus gauvreauii</name>
    <dbReference type="NCBI Taxonomy" id="438033"/>
    <lineage>
        <taxon>Bacteria</taxon>
        <taxon>Bacillati</taxon>
        <taxon>Bacillota</taxon>
        <taxon>Clostridia</taxon>
        <taxon>Eubacteriales</taxon>
        <taxon>Oscillospiraceae</taxon>
        <taxon>Ruminococcus</taxon>
    </lineage>
</organism>
<accession>A0ABY5VI94</accession>
<feature type="region of interest" description="Disordered" evidence="4">
    <location>
        <begin position="29"/>
        <end position="54"/>
    </location>
</feature>
<feature type="chain" id="PRO_5045583098" evidence="5">
    <location>
        <begin position="20"/>
        <end position="334"/>
    </location>
</feature>
<evidence type="ECO:0000256" key="4">
    <source>
        <dbReference type="SAM" id="MobiDB-lite"/>
    </source>
</evidence>
<dbReference type="EMBL" id="CP102290">
    <property type="protein sequence ID" value="UWP60122.1"/>
    <property type="molecule type" value="Genomic_DNA"/>
</dbReference>
<comment type="subcellular location">
    <subcellularLocation>
        <location evidence="1">Cell envelope</location>
    </subcellularLocation>
</comment>
<evidence type="ECO:0000259" key="6">
    <source>
        <dbReference type="Pfam" id="PF13407"/>
    </source>
</evidence>
<dbReference type="CDD" id="cd01536">
    <property type="entry name" value="PBP1_ABC_sugar_binding-like"/>
    <property type="match status" value="1"/>
</dbReference>
<protein>
    <submittedName>
        <fullName evidence="7">Sugar ABC transporter substrate-binding protein</fullName>
    </submittedName>
</protein>
<dbReference type="PANTHER" id="PTHR46847:SF1">
    <property type="entry name" value="D-ALLOSE-BINDING PERIPLASMIC PROTEIN-RELATED"/>
    <property type="match status" value="1"/>
</dbReference>